<evidence type="ECO:0000313" key="3">
    <source>
        <dbReference type="Proteomes" id="UP000317778"/>
    </source>
</evidence>
<dbReference type="InterPro" id="IPR000944">
    <property type="entry name" value="Tscrpt_reg_Rrf2"/>
</dbReference>
<dbReference type="SUPFAM" id="SSF46785">
    <property type="entry name" value="Winged helix' DNA-binding domain"/>
    <property type="match status" value="1"/>
</dbReference>
<dbReference type="PROSITE" id="PS51197">
    <property type="entry name" value="HTH_RRF2_2"/>
    <property type="match status" value="1"/>
</dbReference>
<dbReference type="AlphaFoldDB" id="A0A532V621"/>
<dbReference type="EMBL" id="NJBO01000010">
    <property type="protein sequence ID" value="TKJ42646.1"/>
    <property type="molecule type" value="Genomic_DNA"/>
</dbReference>
<protein>
    <submittedName>
        <fullName evidence="2">Transcriptional regulator</fullName>
    </submittedName>
</protein>
<comment type="caution">
    <text evidence="2">The sequence shown here is derived from an EMBL/GenBank/DDBJ whole genome shotgun (WGS) entry which is preliminary data.</text>
</comment>
<organism evidence="2 3">
    <name type="scientific">candidate division TA06 bacterium B3_TA06</name>
    <dbReference type="NCBI Taxonomy" id="2012487"/>
    <lineage>
        <taxon>Bacteria</taxon>
        <taxon>Bacteria division TA06</taxon>
    </lineage>
</organism>
<sequence length="133" mass="15125">MNRLNTTVRYAVRATLLLAQQTDRPLSIKAISESEGLSIKYLEQLFLKLRKAGLVKSVRGMHGGYFLARPPEKVTIGDVIRAVQADGIYAAPCTKRRGRCERQKECKATNYWSKLQKLLDDFFNNTTLVSFKE</sequence>
<proteinExistence type="predicted"/>
<dbReference type="Pfam" id="PF02082">
    <property type="entry name" value="Rrf2"/>
    <property type="match status" value="1"/>
</dbReference>
<keyword evidence="1" id="KW-0238">DNA-binding</keyword>
<dbReference type="InterPro" id="IPR030489">
    <property type="entry name" value="TR_Rrf2-type_CS"/>
</dbReference>
<reference evidence="2 3" key="1">
    <citation type="submission" date="2017-06" db="EMBL/GenBank/DDBJ databases">
        <title>Novel microbial phyla capable of carbon fixation and sulfur reduction in deep-sea sediments.</title>
        <authorList>
            <person name="Huang J."/>
            <person name="Baker B."/>
            <person name="Wang Y."/>
        </authorList>
    </citation>
    <scope>NUCLEOTIDE SEQUENCE [LARGE SCALE GENOMIC DNA]</scope>
    <source>
        <strain evidence="2">B3_TA06</strain>
    </source>
</reference>
<name>A0A532V621_UNCT6</name>
<accession>A0A532V621</accession>
<dbReference type="InterPro" id="IPR036388">
    <property type="entry name" value="WH-like_DNA-bd_sf"/>
</dbReference>
<dbReference type="InterPro" id="IPR036390">
    <property type="entry name" value="WH_DNA-bd_sf"/>
</dbReference>
<dbReference type="NCBIfam" id="TIGR00738">
    <property type="entry name" value="rrf2_super"/>
    <property type="match status" value="1"/>
</dbReference>
<dbReference type="GO" id="GO:0003700">
    <property type="term" value="F:DNA-binding transcription factor activity"/>
    <property type="evidence" value="ECO:0007669"/>
    <property type="project" value="TreeGrafter"/>
</dbReference>
<dbReference type="GO" id="GO:0005829">
    <property type="term" value="C:cytosol"/>
    <property type="evidence" value="ECO:0007669"/>
    <property type="project" value="TreeGrafter"/>
</dbReference>
<dbReference type="PANTHER" id="PTHR33221">
    <property type="entry name" value="WINGED HELIX-TURN-HELIX TRANSCRIPTIONAL REGULATOR, RRF2 FAMILY"/>
    <property type="match status" value="1"/>
</dbReference>
<dbReference type="Gene3D" id="1.10.10.10">
    <property type="entry name" value="Winged helix-like DNA-binding domain superfamily/Winged helix DNA-binding domain"/>
    <property type="match status" value="1"/>
</dbReference>
<dbReference type="PROSITE" id="PS01332">
    <property type="entry name" value="HTH_RRF2_1"/>
    <property type="match status" value="1"/>
</dbReference>
<evidence type="ECO:0000256" key="1">
    <source>
        <dbReference type="ARBA" id="ARBA00023125"/>
    </source>
</evidence>
<dbReference type="Proteomes" id="UP000317778">
    <property type="component" value="Unassembled WGS sequence"/>
</dbReference>
<dbReference type="PANTHER" id="PTHR33221:SF5">
    <property type="entry name" value="HTH-TYPE TRANSCRIPTIONAL REGULATOR ISCR"/>
    <property type="match status" value="1"/>
</dbReference>
<gene>
    <name evidence="2" type="ORF">CEE36_07025</name>
</gene>
<dbReference type="GO" id="GO:0003677">
    <property type="term" value="F:DNA binding"/>
    <property type="evidence" value="ECO:0007669"/>
    <property type="project" value="UniProtKB-KW"/>
</dbReference>
<evidence type="ECO:0000313" key="2">
    <source>
        <dbReference type="EMBL" id="TKJ42646.1"/>
    </source>
</evidence>